<dbReference type="PROSITE" id="PS51686">
    <property type="entry name" value="SAM_MT_RSMB_NOP"/>
    <property type="match status" value="1"/>
</dbReference>
<feature type="active site" description="Nucleophile" evidence="6">
    <location>
        <position position="224"/>
    </location>
</feature>
<dbReference type="NCBIfam" id="TIGR00446">
    <property type="entry name" value="nop2p"/>
    <property type="match status" value="1"/>
</dbReference>
<evidence type="ECO:0000256" key="3">
    <source>
        <dbReference type="ARBA" id="ARBA00022679"/>
    </source>
</evidence>
<dbReference type="InterPro" id="IPR027391">
    <property type="entry name" value="Nol1_Nop2_Fmu_2"/>
</dbReference>
<keyword evidence="5 6" id="KW-0694">RNA-binding</keyword>
<dbReference type="GO" id="GO:0008168">
    <property type="term" value="F:methyltransferase activity"/>
    <property type="evidence" value="ECO:0007669"/>
    <property type="project" value="UniProtKB-KW"/>
</dbReference>
<dbReference type="SUPFAM" id="SSF53335">
    <property type="entry name" value="S-adenosyl-L-methionine-dependent methyltransferases"/>
    <property type="match status" value="1"/>
</dbReference>
<dbReference type="Pfam" id="PF13636">
    <property type="entry name" value="Methyltranf_PUA"/>
    <property type="match status" value="1"/>
</dbReference>
<dbReference type="Gene3D" id="3.40.50.150">
    <property type="entry name" value="Vaccinia Virus protein VP39"/>
    <property type="match status" value="1"/>
</dbReference>
<evidence type="ECO:0000313" key="8">
    <source>
        <dbReference type="EMBL" id="MEJ6400603.1"/>
    </source>
</evidence>
<dbReference type="InterPro" id="IPR031341">
    <property type="entry name" value="Methyltr_RsmF_N"/>
</dbReference>
<dbReference type="InterPro" id="IPR011023">
    <property type="entry name" value="Nop2p"/>
</dbReference>
<dbReference type="InterPro" id="IPR031340">
    <property type="entry name" value="RsmF_methylt_CI"/>
</dbReference>
<name>A0ABU8SMA6_9LACO</name>
<organism evidence="8 9">
    <name type="scientific">Nicoliella lavandulae</name>
    <dbReference type="NCBI Taxonomy" id="3082954"/>
    <lineage>
        <taxon>Bacteria</taxon>
        <taxon>Bacillati</taxon>
        <taxon>Bacillota</taxon>
        <taxon>Bacilli</taxon>
        <taxon>Lactobacillales</taxon>
        <taxon>Lactobacillaceae</taxon>
        <taxon>Nicoliella</taxon>
    </lineage>
</organism>
<protein>
    <submittedName>
        <fullName evidence="8">RsmF rRNA methyltransferase first C-terminal domain-containing protein</fullName>
    </submittedName>
</protein>
<evidence type="ECO:0000256" key="2">
    <source>
        <dbReference type="ARBA" id="ARBA00022603"/>
    </source>
</evidence>
<evidence type="ECO:0000256" key="6">
    <source>
        <dbReference type="PROSITE-ProRule" id="PRU01023"/>
    </source>
</evidence>
<sequence>MKLPDQFIAKYQRLMGSQAAAFFASFDNPVNYAFRINPLKQNVPENIDLSKPVPYCQWGYYGKVNGKSVNHQSGAIYSQEPSAMYVGEVAAPKAGMKVLDLCAAPGGKSTHLASFLNNTGFLVSNEINHKRAKVLVENIERFGPQNTLILNEDPATIRKHFPGYFDQVVVDAPCSGEGMFHKDPDAMQYWNDEYPAECATRQHEILLDAIRTLKPGGELIYSTCTFAPEEDEQVIAWLLDNYPFEMVPIKKYDGMVDAKPEWANHNPELKKAVRLFPHLFKGEGHFIAKLRLTQAIDEPRKIKFERGNLNREQKQLWADFMQSSISDLQYHDLIVFGDQLYTLNAETPQLKGLKVMRPGLLLGTFKKKRFEPSYGLALALRPDAVKKKIVIDHDQWAQYVHGDTIKLVPSDANLAKGWYQLICEGRPIGFGKYVNGTIKNFFPKGLRFIAN</sequence>
<dbReference type="RefSeq" id="WP_339960409.1">
    <property type="nucleotide sequence ID" value="NZ_JAWMWH010000001.1"/>
</dbReference>
<comment type="caution">
    <text evidence="8">The sequence shown here is derived from an EMBL/GenBank/DDBJ whole genome shotgun (WGS) entry which is preliminary data.</text>
</comment>
<dbReference type="InterPro" id="IPR029063">
    <property type="entry name" value="SAM-dependent_MTases_sf"/>
</dbReference>
<dbReference type="CDD" id="cd21147">
    <property type="entry name" value="RsmF_methylt_CTD1"/>
    <property type="match status" value="1"/>
</dbReference>
<comment type="similarity">
    <text evidence="6">Belongs to the class I-like SAM-binding methyltransferase superfamily. RsmB/NOP family.</text>
</comment>
<dbReference type="Gene3D" id="3.30.70.1170">
    <property type="entry name" value="Sun protein, domain 3"/>
    <property type="match status" value="1"/>
</dbReference>
<evidence type="ECO:0000256" key="5">
    <source>
        <dbReference type="ARBA" id="ARBA00022884"/>
    </source>
</evidence>
<keyword evidence="2 6" id="KW-0489">Methyltransferase</keyword>
<dbReference type="InterPro" id="IPR049560">
    <property type="entry name" value="MeTrfase_RsmB-F_NOP2_cat"/>
</dbReference>
<evidence type="ECO:0000256" key="4">
    <source>
        <dbReference type="ARBA" id="ARBA00022691"/>
    </source>
</evidence>
<evidence type="ECO:0000256" key="1">
    <source>
        <dbReference type="ARBA" id="ARBA00022490"/>
    </source>
</evidence>
<feature type="binding site" evidence="6">
    <location>
        <position position="153"/>
    </location>
    <ligand>
        <name>S-adenosyl-L-methionine</name>
        <dbReference type="ChEBI" id="CHEBI:59789"/>
    </ligand>
</feature>
<feature type="domain" description="SAM-dependent MTase RsmB/NOP-type" evidence="7">
    <location>
        <begin position="1"/>
        <end position="293"/>
    </location>
</feature>
<dbReference type="Proteomes" id="UP001370590">
    <property type="component" value="Unassembled WGS sequence"/>
</dbReference>
<gene>
    <name evidence="8" type="ORF">R4146_05450</name>
</gene>
<keyword evidence="9" id="KW-1185">Reference proteome</keyword>
<feature type="binding site" evidence="6">
    <location>
        <position position="171"/>
    </location>
    <ligand>
        <name>S-adenosyl-L-methionine</name>
        <dbReference type="ChEBI" id="CHEBI:59789"/>
    </ligand>
</feature>
<keyword evidence="3 6" id="KW-0808">Transferase</keyword>
<accession>A0ABU8SMA6</accession>
<feature type="binding site" evidence="6">
    <location>
        <position position="126"/>
    </location>
    <ligand>
        <name>S-adenosyl-L-methionine</name>
        <dbReference type="ChEBI" id="CHEBI:59789"/>
    </ligand>
</feature>
<keyword evidence="1" id="KW-0963">Cytoplasm</keyword>
<keyword evidence="4 6" id="KW-0949">S-adenosyl-L-methionine</keyword>
<dbReference type="InterPro" id="IPR001678">
    <property type="entry name" value="MeTrfase_RsmB-F_NOP2_dom"/>
</dbReference>
<dbReference type="PRINTS" id="PR02008">
    <property type="entry name" value="RCMTFAMILY"/>
</dbReference>
<evidence type="ECO:0000313" key="9">
    <source>
        <dbReference type="Proteomes" id="UP001370590"/>
    </source>
</evidence>
<dbReference type="PANTHER" id="PTHR22807">
    <property type="entry name" value="NOP2 YEAST -RELATED NOL1/NOP2/FMU SUN DOMAIN-CONTAINING"/>
    <property type="match status" value="1"/>
</dbReference>
<dbReference type="Pfam" id="PF01189">
    <property type="entry name" value="Methyltr_RsmB-F"/>
    <property type="match status" value="1"/>
</dbReference>
<dbReference type="GO" id="GO:0032259">
    <property type="term" value="P:methylation"/>
    <property type="evidence" value="ECO:0007669"/>
    <property type="project" value="UniProtKB-KW"/>
</dbReference>
<dbReference type="PANTHER" id="PTHR22807:SF30">
    <property type="entry name" value="28S RRNA (CYTOSINE(4447)-C(5))-METHYLTRANSFERASE-RELATED"/>
    <property type="match status" value="1"/>
</dbReference>
<dbReference type="Pfam" id="PF17125">
    <property type="entry name" value="Methyltr_RsmF_N"/>
    <property type="match status" value="1"/>
</dbReference>
<feature type="binding site" evidence="6">
    <location>
        <begin position="102"/>
        <end position="108"/>
    </location>
    <ligand>
        <name>S-adenosyl-L-methionine</name>
        <dbReference type="ChEBI" id="CHEBI:59789"/>
    </ligand>
</feature>
<dbReference type="CDD" id="cd02440">
    <property type="entry name" value="AdoMet_MTases"/>
    <property type="match status" value="1"/>
</dbReference>
<reference evidence="8 9" key="1">
    <citation type="submission" date="2023-10" db="EMBL/GenBank/DDBJ databases">
        <title>Nicoliella lavandulae sp. nov. isolated from Lavandula angustifolia flowers.</title>
        <authorList>
            <person name="Alcantara C."/>
            <person name="Zuniga M."/>
            <person name="Landete J.M."/>
            <person name="Monedero V."/>
        </authorList>
    </citation>
    <scope>NUCLEOTIDE SEQUENCE [LARGE SCALE GENOMIC DNA]</scope>
    <source>
        <strain evidence="8 9">Es01</strain>
    </source>
</reference>
<dbReference type="Gene3D" id="2.30.130.60">
    <property type="match status" value="1"/>
</dbReference>
<dbReference type="EMBL" id="JAWMWH010000001">
    <property type="protein sequence ID" value="MEJ6400603.1"/>
    <property type="molecule type" value="Genomic_DNA"/>
</dbReference>
<dbReference type="InterPro" id="IPR023267">
    <property type="entry name" value="RCMT"/>
</dbReference>
<evidence type="ECO:0000259" key="7">
    <source>
        <dbReference type="PROSITE" id="PS51686"/>
    </source>
</evidence>
<dbReference type="Pfam" id="PF17126">
    <property type="entry name" value="RsmF_methylt_CI"/>
    <property type="match status" value="1"/>
</dbReference>
<proteinExistence type="inferred from homology"/>